<evidence type="ECO:0000259" key="11">
    <source>
        <dbReference type="Pfam" id="PF20645"/>
    </source>
</evidence>
<dbReference type="InterPro" id="IPR033599">
    <property type="entry name" value="TAF1B/Rrn7"/>
</dbReference>
<evidence type="ECO:0000256" key="5">
    <source>
        <dbReference type="ARBA" id="ARBA00022833"/>
    </source>
</evidence>
<sequence>MEQDCSQWTCNMCGNVGMADGSDGYYYCLRCGSQADDVIDTGVADEDFVEKGSQGGALYLASHTRHARQSVTPAQPISQFDPQSQQFWSNLTQERRGHDDNQNGTGEGAGLDGVGPTGTSDFGSYSVCAYSYEDYYQEVRNRYVMGLQMMIEAQCESLVAKFNVKPLICGIAGSIWLRFVASTRVFDESWADEVIHQSEIQKSGEAEEFKPHAHYRAEPHNIHGQRAVIIWHKYLRKNIPLSCSLAISFLGCHVAREAVLPTDIIKWSIEGELTYFDAFVEIEKRIGQSLPPFPLNLRSMFRPSHAVPAQKLESLAATIAQCIGLNLPPVNFYGISSRYLKELSLPVEKILLYVCHIHEWVMLPELQLSTNNYGLPTRVYVMSILVVVIRMLYNINGLGVWERSLSNHNLPRKSNEALSEDPVSSPKASDIAENGSRSPHSVDDMGTSSTRNPLHDHKSEFDAAELLCNLEARYNEIDNAYAGVKDLSKTMPTYLQFCQDVIFAGSELPVDFYHDEKRLIDKFWDYYQKEKGSEPAEDVGERYKSAKETMCKMNKMVRDNEHHSSPSHDGGTSHEDFSLQRHSDIDHSSLTSEEHENSESSDKVAAETSKQRAIRLMKKNMEENRFYYIPPRVRLKRLDYLHYTRKKDEGVMTYVSHADYYILLRSCARVAEVDMRIMHVGVLSMERRLAWLERRIDHCLHLTPPPVTCKFCSSEPEQATDDPTIGLSNLNL</sequence>
<evidence type="ECO:0000256" key="2">
    <source>
        <dbReference type="ARBA" id="ARBA00006899"/>
    </source>
</evidence>
<accession>A0A6P6BIH1</accession>
<gene>
    <name evidence="13 14 15" type="primary">LOC111318345</name>
</gene>
<evidence type="ECO:0000256" key="8">
    <source>
        <dbReference type="ARBA" id="ARBA00023163"/>
    </source>
</evidence>
<keyword evidence="12" id="KW-1185">Reference proteome</keyword>
<dbReference type="RefSeq" id="XP_022776874.1">
    <property type="nucleotide sequence ID" value="XM_022921139.1"/>
</dbReference>
<keyword evidence="9" id="KW-0539">Nucleus</keyword>
<organism evidence="12 14">
    <name type="scientific">Durio zibethinus</name>
    <name type="common">Durian</name>
    <dbReference type="NCBI Taxonomy" id="66656"/>
    <lineage>
        <taxon>Eukaryota</taxon>
        <taxon>Viridiplantae</taxon>
        <taxon>Streptophyta</taxon>
        <taxon>Embryophyta</taxon>
        <taxon>Tracheophyta</taxon>
        <taxon>Spermatophyta</taxon>
        <taxon>Magnoliopsida</taxon>
        <taxon>eudicotyledons</taxon>
        <taxon>Gunneridae</taxon>
        <taxon>Pentapetalae</taxon>
        <taxon>rosids</taxon>
        <taxon>malvids</taxon>
        <taxon>Malvales</taxon>
        <taxon>Malvaceae</taxon>
        <taxon>Helicteroideae</taxon>
        <taxon>Durio</taxon>
    </lineage>
</organism>
<evidence type="ECO:0000256" key="6">
    <source>
        <dbReference type="ARBA" id="ARBA00023015"/>
    </source>
</evidence>
<keyword evidence="8" id="KW-0804">Transcription</keyword>
<dbReference type="GO" id="GO:0008270">
    <property type="term" value="F:zinc ion binding"/>
    <property type="evidence" value="ECO:0007669"/>
    <property type="project" value="UniProtKB-KW"/>
</dbReference>
<dbReference type="GeneID" id="111318345"/>
<reference evidence="13 14" key="1">
    <citation type="submission" date="2025-04" db="UniProtKB">
        <authorList>
            <consortium name="RefSeq"/>
        </authorList>
    </citation>
    <scope>IDENTIFICATION</scope>
    <source>
        <tissue evidence="13 14">Fruit stalk</tissue>
    </source>
</reference>
<name>A0A6P6BIH1_DURZI</name>
<comment type="subcellular location">
    <subcellularLocation>
        <location evidence="1">Nucleus</location>
        <location evidence="1">Nucleolus</location>
    </subcellularLocation>
</comment>
<dbReference type="KEGG" id="dzi:111318345"/>
<keyword evidence="4" id="KW-0863">Zinc-finger</keyword>
<evidence type="ECO:0000313" key="12">
    <source>
        <dbReference type="Proteomes" id="UP000515121"/>
    </source>
</evidence>
<evidence type="ECO:0000256" key="3">
    <source>
        <dbReference type="ARBA" id="ARBA00022723"/>
    </source>
</evidence>
<dbReference type="InterPro" id="IPR048538">
    <property type="entry name" value="Rrn7_cyclin_C"/>
</dbReference>
<dbReference type="GO" id="GO:0070860">
    <property type="term" value="C:RNA polymerase I core factor complex"/>
    <property type="evidence" value="ECO:0007669"/>
    <property type="project" value="InterPro"/>
</dbReference>
<comment type="similarity">
    <text evidence="2">Belongs to the RRN7/TAF1B family.</text>
</comment>
<dbReference type="AlphaFoldDB" id="A0A6P6BIH1"/>
<feature type="compositionally biased region" description="Basic and acidic residues" evidence="10">
    <location>
        <begin position="559"/>
        <end position="605"/>
    </location>
</feature>
<keyword evidence="7" id="KW-0238">DNA-binding</keyword>
<feature type="compositionally biased region" description="Gly residues" evidence="10">
    <location>
        <begin position="105"/>
        <end position="115"/>
    </location>
</feature>
<dbReference type="RefSeq" id="XP_022776876.1">
    <property type="nucleotide sequence ID" value="XM_022921141.1"/>
</dbReference>
<dbReference type="PANTHER" id="PTHR31576">
    <property type="entry name" value="TATA BOX-BINDING PROTEIN-ASSOCIATED FACTOR RNA POLYMERASE I SUBUNIT B"/>
    <property type="match status" value="1"/>
</dbReference>
<keyword evidence="5" id="KW-0862">Zinc</keyword>
<dbReference type="PANTHER" id="PTHR31576:SF2">
    <property type="entry name" value="TATA BOX-BINDING PROTEIN-ASSOCIATED FACTOR RNA POLYMERASE I SUBUNIT B"/>
    <property type="match status" value="1"/>
</dbReference>
<feature type="region of interest" description="Disordered" evidence="10">
    <location>
        <begin position="412"/>
        <end position="456"/>
    </location>
</feature>
<feature type="domain" description="Rrn7/TAF1B C-terminal cyclin" evidence="11">
    <location>
        <begin position="309"/>
        <end position="397"/>
    </location>
</feature>
<protein>
    <submittedName>
        <fullName evidence="13 14">TATA box-binding protein-associated factor RNA polymerase I subunit B</fullName>
    </submittedName>
</protein>
<proteinExistence type="inferred from homology"/>
<evidence type="ECO:0000256" key="9">
    <source>
        <dbReference type="ARBA" id="ARBA00023242"/>
    </source>
</evidence>
<dbReference type="RefSeq" id="XP_022776877.1">
    <property type="nucleotide sequence ID" value="XM_022921142.1"/>
</dbReference>
<evidence type="ECO:0000313" key="15">
    <source>
        <dbReference type="RefSeq" id="XP_022776877.1"/>
    </source>
</evidence>
<dbReference type="OrthoDB" id="10069252at2759"/>
<keyword evidence="3" id="KW-0479">Metal-binding</keyword>
<dbReference type="Proteomes" id="UP000515121">
    <property type="component" value="Unplaced"/>
</dbReference>
<dbReference type="Pfam" id="PF20645">
    <property type="entry name" value="Rrn7_cyclin_C"/>
    <property type="match status" value="1"/>
</dbReference>
<feature type="region of interest" description="Disordered" evidence="10">
    <location>
        <begin position="559"/>
        <end position="610"/>
    </location>
</feature>
<evidence type="ECO:0000256" key="4">
    <source>
        <dbReference type="ARBA" id="ARBA00022771"/>
    </source>
</evidence>
<dbReference type="GO" id="GO:0042790">
    <property type="term" value="P:nucleolar large rRNA transcription by RNA polymerase I"/>
    <property type="evidence" value="ECO:0007669"/>
    <property type="project" value="TreeGrafter"/>
</dbReference>
<evidence type="ECO:0000256" key="1">
    <source>
        <dbReference type="ARBA" id="ARBA00004604"/>
    </source>
</evidence>
<feature type="region of interest" description="Disordered" evidence="10">
    <location>
        <begin position="95"/>
        <end position="115"/>
    </location>
</feature>
<evidence type="ECO:0000313" key="13">
    <source>
        <dbReference type="RefSeq" id="XP_022776874.1"/>
    </source>
</evidence>
<keyword evidence="6" id="KW-0805">Transcription regulation</keyword>
<evidence type="ECO:0000256" key="10">
    <source>
        <dbReference type="SAM" id="MobiDB-lite"/>
    </source>
</evidence>
<evidence type="ECO:0000313" key="14">
    <source>
        <dbReference type="RefSeq" id="XP_022776876.1"/>
    </source>
</evidence>
<evidence type="ECO:0000256" key="7">
    <source>
        <dbReference type="ARBA" id="ARBA00023125"/>
    </source>
</evidence>
<dbReference type="GO" id="GO:0001164">
    <property type="term" value="F:RNA polymerase I core promoter sequence-specific DNA binding"/>
    <property type="evidence" value="ECO:0007669"/>
    <property type="project" value="InterPro"/>
</dbReference>